<evidence type="ECO:0000256" key="1">
    <source>
        <dbReference type="SAM" id="MobiDB-lite"/>
    </source>
</evidence>
<dbReference type="Proteomes" id="UP000029965">
    <property type="component" value="Chromosome 13"/>
</dbReference>
<sequence>MSHLPAVSRVFFQFPAPHPPTVLRPQLGLDPNPKCGRGKMSVRDHDPEVPMRNSEACKPRGQLSGHLLKPRVPLEAA</sequence>
<dbReference type="AlphaFoldDB" id="A0A0D9RXP5"/>
<accession>A0A0D9RXP5</accession>
<reference evidence="2" key="2">
    <citation type="submission" date="2025-08" db="UniProtKB">
        <authorList>
            <consortium name="Ensembl"/>
        </authorList>
    </citation>
    <scope>IDENTIFICATION</scope>
</reference>
<feature type="region of interest" description="Disordered" evidence="1">
    <location>
        <begin position="22"/>
        <end position="65"/>
    </location>
</feature>
<organism evidence="2 3">
    <name type="scientific">Chlorocebus sabaeus</name>
    <name type="common">Green monkey</name>
    <name type="synonym">Simia sabaea</name>
    <dbReference type="NCBI Taxonomy" id="60711"/>
    <lineage>
        <taxon>Eukaryota</taxon>
        <taxon>Metazoa</taxon>
        <taxon>Chordata</taxon>
        <taxon>Craniata</taxon>
        <taxon>Vertebrata</taxon>
        <taxon>Euteleostomi</taxon>
        <taxon>Mammalia</taxon>
        <taxon>Eutheria</taxon>
        <taxon>Euarchontoglires</taxon>
        <taxon>Primates</taxon>
        <taxon>Haplorrhini</taxon>
        <taxon>Catarrhini</taxon>
        <taxon>Cercopithecidae</taxon>
        <taxon>Cercopithecinae</taxon>
        <taxon>Chlorocebus</taxon>
    </lineage>
</organism>
<keyword evidence="3" id="KW-1185">Reference proteome</keyword>
<dbReference type="Bgee" id="ENSCSAG00000017350">
    <property type="expression patterns" value="Expressed in blood"/>
</dbReference>
<evidence type="ECO:0000313" key="2">
    <source>
        <dbReference type="Ensembl" id="ENSCSAP00000013384.1"/>
    </source>
</evidence>
<proteinExistence type="predicted"/>
<reference evidence="2" key="3">
    <citation type="submission" date="2025-09" db="UniProtKB">
        <authorList>
            <consortium name="Ensembl"/>
        </authorList>
    </citation>
    <scope>IDENTIFICATION</scope>
</reference>
<dbReference type="EMBL" id="AQIB01123159">
    <property type="status" value="NOT_ANNOTATED_CDS"/>
    <property type="molecule type" value="Genomic_DNA"/>
</dbReference>
<reference evidence="2 3" key="1">
    <citation type="submission" date="2014-03" db="EMBL/GenBank/DDBJ databases">
        <authorList>
            <person name="Warren W."/>
            <person name="Wilson R.K."/>
        </authorList>
    </citation>
    <scope>NUCLEOTIDE SEQUENCE</scope>
</reference>
<protein>
    <submittedName>
        <fullName evidence="2">Uncharacterized protein</fullName>
    </submittedName>
</protein>
<dbReference type="Ensembl" id="ENSCSAT00000015442.1">
    <property type="protein sequence ID" value="ENSCSAP00000013384.1"/>
    <property type="gene ID" value="ENSCSAG00000017350.1"/>
</dbReference>
<evidence type="ECO:0000313" key="3">
    <source>
        <dbReference type="Proteomes" id="UP000029965"/>
    </source>
</evidence>
<name>A0A0D9RXP5_CHLSB</name>